<dbReference type="PRINTS" id="PR00406">
    <property type="entry name" value="CYTB5RDTASE"/>
</dbReference>
<dbReference type="InterPro" id="IPR036010">
    <property type="entry name" value="2Fe-2S_ferredoxin-like_sf"/>
</dbReference>
<comment type="cofactor">
    <cofactor evidence="1">
        <name>FAD</name>
        <dbReference type="ChEBI" id="CHEBI:57692"/>
    </cofactor>
</comment>
<evidence type="ECO:0000256" key="5">
    <source>
        <dbReference type="ARBA" id="ARBA00022827"/>
    </source>
</evidence>
<evidence type="ECO:0000256" key="3">
    <source>
        <dbReference type="ARBA" id="ARBA00022714"/>
    </source>
</evidence>
<feature type="domain" description="FAD-binding FR-type" evidence="12">
    <location>
        <begin position="20"/>
        <end position="123"/>
    </location>
</feature>
<protein>
    <submittedName>
        <fullName evidence="13">Hybrid-cluster NAD(P)-dependent oxidoreductase</fullName>
    </submittedName>
</protein>
<dbReference type="Gene3D" id="3.40.50.80">
    <property type="entry name" value="Nucleotide-binding domain of ferredoxin-NADP reductase (FNR) module"/>
    <property type="match status" value="1"/>
</dbReference>
<dbReference type="PANTHER" id="PTHR47354">
    <property type="entry name" value="NADH OXIDOREDUCTASE HCR"/>
    <property type="match status" value="1"/>
</dbReference>
<dbReference type="InterPro" id="IPR008333">
    <property type="entry name" value="Cbr1-like_FAD-bd_dom"/>
</dbReference>
<evidence type="ECO:0000313" key="13">
    <source>
        <dbReference type="EMBL" id="UTW02092.1"/>
    </source>
</evidence>
<evidence type="ECO:0000259" key="11">
    <source>
        <dbReference type="PROSITE" id="PS51085"/>
    </source>
</evidence>
<reference evidence="13" key="1">
    <citation type="submission" date="2021-04" db="EMBL/GenBank/DDBJ databases">
        <title>Oceanospirillales bacteria with DddD are important DMSP degraders in coastal seawater.</title>
        <authorList>
            <person name="Liu J."/>
        </authorList>
    </citation>
    <scope>NUCLEOTIDE SEQUENCE</scope>
    <source>
        <strain evidence="13">GY6</strain>
    </source>
</reference>
<evidence type="ECO:0000256" key="7">
    <source>
        <dbReference type="ARBA" id="ARBA00023004"/>
    </source>
</evidence>
<dbReference type="InterPro" id="IPR001041">
    <property type="entry name" value="2Fe-2S_ferredoxin-type"/>
</dbReference>
<accession>A0ABY5GQW6</accession>
<dbReference type="PROSITE" id="PS00197">
    <property type="entry name" value="2FE2S_FER_1"/>
    <property type="match status" value="1"/>
</dbReference>
<dbReference type="EMBL" id="CP073344">
    <property type="protein sequence ID" value="UTW02092.1"/>
    <property type="molecule type" value="Genomic_DNA"/>
</dbReference>
<feature type="region of interest" description="Disordered" evidence="10">
    <location>
        <begin position="257"/>
        <end position="276"/>
    </location>
</feature>
<evidence type="ECO:0000259" key="12">
    <source>
        <dbReference type="PROSITE" id="PS51384"/>
    </source>
</evidence>
<dbReference type="InterPro" id="IPR012675">
    <property type="entry name" value="Beta-grasp_dom_sf"/>
</dbReference>
<evidence type="ECO:0000256" key="4">
    <source>
        <dbReference type="ARBA" id="ARBA00022723"/>
    </source>
</evidence>
<keyword evidence="6" id="KW-0560">Oxidoreductase</keyword>
<gene>
    <name evidence="13" type="ORF">KDX31_12055</name>
</gene>
<sequence>MSEFNTSDFMNPMVAQTWSNGRHLVRCVKVIQETHDVTTFTFGMNQPVLFFFKPGQFVTLELEIDGERVMRSYTISSSPSIPYSFSITVKRVPGGLVSNWLHDNLQSGEQIAVHGPVGQFNCLDFPSEKVLLLSGGVGITPVMSMARWWFDTDSEVDMVFAHSARTPNDIIFARELEFMSTRIDNFQLHTVCERNVIGQAWDGYRGYMNQHMLSLMAPDFMEREVFCCGPETYMKAIRAMLQDAGYDMSRYHEESFGETPVKDVKQAEKHADQAEHEETLPKDLVQVCFTDSDRKVSVELGCTLNEAAAEAGVNIAKACGVGICGACRIKVVSGEHNMMHNGGISEEEIAQGYVLSCCTTVQGEMEIEY</sequence>
<keyword evidence="2" id="KW-0285">Flavoprotein</keyword>
<evidence type="ECO:0000313" key="14">
    <source>
        <dbReference type="Proteomes" id="UP001059950"/>
    </source>
</evidence>
<evidence type="ECO:0000256" key="1">
    <source>
        <dbReference type="ARBA" id="ARBA00001974"/>
    </source>
</evidence>
<dbReference type="Pfam" id="PF00175">
    <property type="entry name" value="NAD_binding_1"/>
    <property type="match status" value="1"/>
</dbReference>
<feature type="domain" description="2Fe-2S ferredoxin-type" evidence="11">
    <location>
        <begin position="285"/>
        <end position="369"/>
    </location>
</feature>
<keyword evidence="5" id="KW-0274">FAD</keyword>
<keyword evidence="3" id="KW-0001">2Fe-2S</keyword>
<dbReference type="SUPFAM" id="SSF52343">
    <property type="entry name" value="Ferredoxin reductase-like, C-terminal NADP-linked domain"/>
    <property type="match status" value="1"/>
</dbReference>
<name>A0ABY5GQW6_9GAMM</name>
<dbReference type="Gene3D" id="2.40.30.10">
    <property type="entry name" value="Translation factors"/>
    <property type="match status" value="1"/>
</dbReference>
<dbReference type="Gene3D" id="3.10.20.30">
    <property type="match status" value="1"/>
</dbReference>
<dbReference type="Pfam" id="PF00111">
    <property type="entry name" value="Fer2"/>
    <property type="match status" value="1"/>
</dbReference>
<comment type="similarity">
    <text evidence="9">In the N-terminal section; belongs to the FAD-binding oxidoreductase type 6 family.</text>
</comment>
<dbReference type="InterPro" id="IPR017927">
    <property type="entry name" value="FAD-bd_FR_type"/>
</dbReference>
<dbReference type="PROSITE" id="PS51384">
    <property type="entry name" value="FAD_FR"/>
    <property type="match status" value="1"/>
</dbReference>
<dbReference type="InterPro" id="IPR017938">
    <property type="entry name" value="Riboflavin_synthase-like_b-brl"/>
</dbReference>
<dbReference type="CDD" id="cd00207">
    <property type="entry name" value="fer2"/>
    <property type="match status" value="1"/>
</dbReference>
<evidence type="ECO:0000256" key="8">
    <source>
        <dbReference type="ARBA" id="ARBA00023014"/>
    </source>
</evidence>
<evidence type="ECO:0000256" key="2">
    <source>
        <dbReference type="ARBA" id="ARBA00022630"/>
    </source>
</evidence>
<proteinExistence type="inferred from homology"/>
<dbReference type="InterPro" id="IPR039261">
    <property type="entry name" value="FNR_nucleotide-bd"/>
</dbReference>
<evidence type="ECO:0000256" key="10">
    <source>
        <dbReference type="SAM" id="MobiDB-lite"/>
    </source>
</evidence>
<dbReference type="SUPFAM" id="SSF54292">
    <property type="entry name" value="2Fe-2S ferredoxin-like"/>
    <property type="match status" value="1"/>
</dbReference>
<dbReference type="PROSITE" id="PS51085">
    <property type="entry name" value="2FE2S_FER_2"/>
    <property type="match status" value="1"/>
</dbReference>
<evidence type="ECO:0000256" key="6">
    <source>
        <dbReference type="ARBA" id="ARBA00023002"/>
    </source>
</evidence>
<organism evidence="13 14">
    <name type="scientific">Amphritea atlantica</name>
    <dbReference type="NCBI Taxonomy" id="355243"/>
    <lineage>
        <taxon>Bacteria</taxon>
        <taxon>Pseudomonadati</taxon>
        <taxon>Pseudomonadota</taxon>
        <taxon>Gammaproteobacteria</taxon>
        <taxon>Oceanospirillales</taxon>
        <taxon>Oceanospirillaceae</taxon>
        <taxon>Amphritea</taxon>
    </lineage>
</organism>
<evidence type="ECO:0000256" key="9">
    <source>
        <dbReference type="ARBA" id="ARBA00061434"/>
    </source>
</evidence>
<dbReference type="InterPro" id="IPR050415">
    <property type="entry name" value="MRET"/>
</dbReference>
<keyword evidence="14" id="KW-1185">Reference proteome</keyword>
<dbReference type="PANTHER" id="PTHR47354:SF6">
    <property type="entry name" value="NADH OXIDOREDUCTASE HCR"/>
    <property type="match status" value="1"/>
</dbReference>
<dbReference type="InterPro" id="IPR006058">
    <property type="entry name" value="2Fe2S_fd_BS"/>
</dbReference>
<keyword evidence="4" id="KW-0479">Metal-binding</keyword>
<dbReference type="Proteomes" id="UP001059950">
    <property type="component" value="Chromosome"/>
</dbReference>
<dbReference type="Pfam" id="PF00970">
    <property type="entry name" value="FAD_binding_6"/>
    <property type="match status" value="1"/>
</dbReference>
<dbReference type="SUPFAM" id="SSF63380">
    <property type="entry name" value="Riboflavin synthase domain-like"/>
    <property type="match status" value="1"/>
</dbReference>
<keyword evidence="7" id="KW-0408">Iron</keyword>
<dbReference type="CDD" id="cd06215">
    <property type="entry name" value="FNR_iron_sulfur_binding_1"/>
    <property type="match status" value="1"/>
</dbReference>
<dbReference type="InterPro" id="IPR001433">
    <property type="entry name" value="OxRdtase_FAD/NAD-bd"/>
</dbReference>
<keyword evidence="8" id="KW-0411">Iron-sulfur</keyword>